<sequence>MDGARYHRRSIRLKGYDYTQPGAYFVTVVTQDRVCLFGEIVDGRMRLNSPGKIVYEEWFRTARLRPYVELRPDEFIVMPNHIHGIIRIVDIIDDDNVVGARRRPVGARRRPVGARRRRAPTTTSGTTLEQFGRPVPGSIPTIIRAFKSATTRRINEWRGTPGARVWQRNYWEHIVRNEKALERIRRYIMTNPARWQMDRENPYR</sequence>
<dbReference type="GO" id="GO:0043565">
    <property type="term" value="F:sequence-specific DNA binding"/>
    <property type="evidence" value="ECO:0007669"/>
    <property type="project" value="TreeGrafter"/>
</dbReference>
<dbReference type="RefSeq" id="WP_012843644.1">
    <property type="nucleotide sequence ID" value="NC_013501.1"/>
</dbReference>
<dbReference type="STRING" id="518766.Rmar_1141"/>
<name>D0MHS4_RHOM4</name>
<dbReference type="SMART" id="SM01321">
    <property type="entry name" value="Y1_Tnp"/>
    <property type="match status" value="1"/>
</dbReference>
<reference evidence="3 4" key="1">
    <citation type="journal article" date="2009" name="Stand. Genomic Sci.">
        <title>Complete genome sequence of Rhodothermus marinus type strain (R-10).</title>
        <authorList>
            <person name="Nolan M."/>
            <person name="Tindall B.J."/>
            <person name="Pomrenke H."/>
            <person name="Lapidus A."/>
            <person name="Copeland A."/>
            <person name="Glavina Del Rio T."/>
            <person name="Lucas S."/>
            <person name="Chen F."/>
            <person name="Tice H."/>
            <person name="Cheng J.F."/>
            <person name="Saunders E."/>
            <person name="Han C."/>
            <person name="Bruce D."/>
            <person name="Goodwin L."/>
            <person name="Chain P."/>
            <person name="Pitluck S."/>
            <person name="Ovchinikova G."/>
            <person name="Pati A."/>
            <person name="Ivanova N."/>
            <person name="Mavromatis K."/>
            <person name="Chen A."/>
            <person name="Palaniappan K."/>
            <person name="Land M."/>
            <person name="Hauser L."/>
            <person name="Chang Y.J."/>
            <person name="Jeffries C.D."/>
            <person name="Brettin T."/>
            <person name="Goker M."/>
            <person name="Bristow J."/>
            <person name="Eisen J.A."/>
            <person name="Markowitz V."/>
            <person name="Hugenholtz P."/>
            <person name="Kyrpides N.C."/>
            <person name="Klenk H.P."/>
            <person name="Detter J.C."/>
        </authorList>
    </citation>
    <scope>NUCLEOTIDE SEQUENCE [LARGE SCALE GENOMIC DNA]</scope>
    <source>
        <strain evidence="4">ATCC 43812 / DSM 4252 / R-10</strain>
    </source>
</reference>
<evidence type="ECO:0000313" key="4">
    <source>
        <dbReference type="Proteomes" id="UP000002221"/>
    </source>
</evidence>
<dbReference type="Gene3D" id="3.30.70.1290">
    <property type="entry name" value="Transposase IS200-like"/>
    <property type="match status" value="1"/>
</dbReference>
<dbReference type="GO" id="GO:0004803">
    <property type="term" value="F:transposase activity"/>
    <property type="evidence" value="ECO:0007669"/>
    <property type="project" value="InterPro"/>
</dbReference>
<dbReference type="GO" id="GO:0006313">
    <property type="term" value="P:DNA transposition"/>
    <property type="evidence" value="ECO:0007669"/>
    <property type="project" value="InterPro"/>
</dbReference>
<dbReference type="AlphaFoldDB" id="D0MHS4"/>
<dbReference type="OrthoDB" id="9794403at2"/>
<dbReference type="eggNOG" id="COG1943">
    <property type="taxonomic scope" value="Bacteria"/>
</dbReference>
<evidence type="ECO:0000256" key="1">
    <source>
        <dbReference type="SAM" id="MobiDB-lite"/>
    </source>
</evidence>
<feature type="domain" description="Transposase IS200-like" evidence="2">
    <location>
        <begin position="19"/>
        <end position="191"/>
    </location>
</feature>
<evidence type="ECO:0000259" key="2">
    <source>
        <dbReference type="SMART" id="SM01321"/>
    </source>
</evidence>
<dbReference type="KEGG" id="rmr:Rmar_1141"/>
<protein>
    <recommendedName>
        <fullName evidence="2">Transposase IS200-like domain-containing protein</fullName>
    </recommendedName>
</protein>
<dbReference type="PANTHER" id="PTHR36966:SF1">
    <property type="entry name" value="REP-ASSOCIATED TYROSINE TRANSPOSASE"/>
    <property type="match status" value="1"/>
</dbReference>
<dbReference type="InterPro" id="IPR052715">
    <property type="entry name" value="RAYT_transposase"/>
</dbReference>
<dbReference type="PANTHER" id="PTHR36966">
    <property type="entry name" value="REP-ASSOCIATED TYROSINE TRANSPOSASE"/>
    <property type="match status" value="1"/>
</dbReference>
<feature type="compositionally biased region" description="Basic residues" evidence="1">
    <location>
        <begin position="104"/>
        <end position="119"/>
    </location>
</feature>
<organism evidence="3 4">
    <name type="scientific">Rhodothermus marinus (strain ATCC 43812 / DSM 4252 / R-10)</name>
    <name type="common">Rhodothermus obamensis</name>
    <dbReference type="NCBI Taxonomy" id="518766"/>
    <lineage>
        <taxon>Bacteria</taxon>
        <taxon>Pseudomonadati</taxon>
        <taxon>Rhodothermota</taxon>
        <taxon>Rhodothermia</taxon>
        <taxon>Rhodothermales</taxon>
        <taxon>Rhodothermaceae</taxon>
        <taxon>Rhodothermus</taxon>
    </lineage>
</organism>
<proteinExistence type="predicted"/>
<feature type="region of interest" description="Disordered" evidence="1">
    <location>
        <begin position="104"/>
        <end position="125"/>
    </location>
</feature>
<gene>
    <name evidence="3" type="ordered locus">Rmar_1141</name>
</gene>
<dbReference type="SUPFAM" id="SSF143422">
    <property type="entry name" value="Transposase IS200-like"/>
    <property type="match status" value="1"/>
</dbReference>
<dbReference type="HOGENOM" id="CLU_101329_0_0_10"/>
<dbReference type="Proteomes" id="UP000002221">
    <property type="component" value="Chromosome"/>
</dbReference>
<accession>D0MHS4</accession>
<dbReference type="InterPro" id="IPR036515">
    <property type="entry name" value="Transposase_17_sf"/>
</dbReference>
<keyword evidence="4" id="KW-1185">Reference proteome</keyword>
<dbReference type="InterPro" id="IPR002686">
    <property type="entry name" value="Transposase_17"/>
</dbReference>
<dbReference type="EMBL" id="CP001807">
    <property type="protein sequence ID" value="ACY48032.1"/>
    <property type="molecule type" value="Genomic_DNA"/>
</dbReference>
<evidence type="ECO:0000313" key="3">
    <source>
        <dbReference type="EMBL" id="ACY48032.1"/>
    </source>
</evidence>